<organism evidence="1 2">
    <name type="scientific">Heracleum sosnowskyi</name>
    <dbReference type="NCBI Taxonomy" id="360622"/>
    <lineage>
        <taxon>Eukaryota</taxon>
        <taxon>Viridiplantae</taxon>
        <taxon>Streptophyta</taxon>
        <taxon>Embryophyta</taxon>
        <taxon>Tracheophyta</taxon>
        <taxon>Spermatophyta</taxon>
        <taxon>Magnoliopsida</taxon>
        <taxon>eudicotyledons</taxon>
        <taxon>Gunneridae</taxon>
        <taxon>Pentapetalae</taxon>
        <taxon>asterids</taxon>
        <taxon>campanulids</taxon>
        <taxon>Apiales</taxon>
        <taxon>Apiaceae</taxon>
        <taxon>Apioideae</taxon>
        <taxon>apioid superclade</taxon>
        <taxon>Tordylieae</taxon>
        <taxon>Tordyliinae</taxon>
        <taxon>Heracleum</taxon>
    </lineage>
</organism>
<proteinExistence type="predicted"/>
<name>A0AAD8IZ12_9APIA</name>
<reference evidence="1" key="2">
    <citation type="submission" date="2023-05" db="EMBL/GenBank/DDBJ databases">
        <authorList>
            <person name="Schelkunov M.I."/>
        </authorList>
    </citation>
    <scope>NUCLEOTIDE SEQUENCE</scope>
    <source>
        <strain evidence="1">Hsosn_3</strain>
        <tissue evidence="1">Leaf</tissue>
    </source>
</reference>
<sequence length="128" mass="14818">MLKLFDDDKSGRQILNQAGSRDDLKSELKAELLLIALWRDKLRSQGLDIEKLQAELAAAVRGNDGILRCEVQHAVDNPSNLNHKLNKLELRMIKKDVSISHLRCDLQECTKELTIVEGYYLQWKCWMR</sequence>
<dbReference type="PANTHER" id="PTHR47491:SF5">
    <property type="entry name" value="CAP-GLY DOMAIN LINKER"/>
    <property type="match status" value="1"/>
</dbReference>
<accession>A0AAD8IZ12</accession>
<comment type="caution">
    <text evidence="1">The sequence shown here is derived from an EMBL/GenBank/DDBJ whole genome shotgun (WGS) entry which is preliminary data.</text>
</comment>
<protein>
    <submittedName>
        <fullName evidence="1">Uncharacterized protein</fullName>
    </submittedName>
</protein>
<keyword evidence="2" id="KW-1185">Reference proteome</keyword>
<dbReference type="EMBL" id="JAUIZM010000003">
    <property type="protein sequence ID" value="KAK1394644.1"/>
    <property type="molecule type" value="Genomic_DNA"/>
</dbReference>
<dbReference type="AlphaFoldDB" id="A0AAD8IZ12"/>
<dbReference type="Proteomes" id="UP001237642">
    <property type="component" value="Unassembled WGS sequence"/>
</dbReference>
<dbReference type="PANTHER" id="PTHR47491">
    <property type="entry name" value="CAP-GLY DOMAIN LINKER"/>
    <property type="match status" value="1"/>
</dbReference>
<gene>
    <name evidence="1" type="ORF">POM88_013700</name>
</gene>
<reference evidence="1" key="1">
    <citation type="submission" date="2023-02" db="EMBL/GenBank/DDBJ databases">
        <title>Genome of toxic invasive species Heracleum sosnowskyi carries increased number of genes despite the absence of recent whole-genome duplications.</title>
        <authorList>
            <person name="Schelkunov M."/>
            <person name="Shtratnikova V."/>
            <person name="Makarenko M."/>
            <person name="Klepikova A."/>
            <person name="Omelchenko D."/>
            <person name="Novikova G."/>
            <person name="Obukhova E."/>
            <person name="Bogdanov V."/>
            <person name="Penin A."/>
            <person name="Logacheva M."/>
        </authorList>
    </citation>
    <scope>NUCLEOTIDE SEQUENCE</scope>
    <source>
        <strain evidence="1">Hsosn_3</strain>
        <tissue evidence="1">Leaf</tissue>
    </source>
</reference>
<evidence type="ECO:0000313" key="1">
    <source>
        <dbReference type="EMBL" id="KAK1394644.1"/>
    </source>
</evidence>
<evidence type="ECO:0000313" key="2">
    <source>
        <dbReference type="Proteomes" id="UP001237642"/>
    </source>
</evidence>